<organism evidence="1 2">
    <name type="scientific">Jimgerdemannia flammicorona</name>
    <dbReference type="NCBI Taxonomy" id="994334"/>
    <lineage>
        <taxon>Eukaryota</taxon>
        <taxon>Fungi</taxon>
        <taxon>Fungi incertae sedis</taxon>
        <taxon>Mucoromycota</taxon>
        <taxon>Mucoromycotina</taxon>
        <taxon>Endogonomycetes</taxon>
        <taxon>Endogonales</taxon>
        <taxon>Endogonaceae</taxon>
        <taxon>Jimgerdemannia</taxon>
    </lineage>
</organism>
<sequence>MNIISSLTPATAGDTLLYGLSVCRDMNSIRKIMSVCPQHDVLFVDLSAKEVRVRGFLLWWIG</sequence>
<comment type="caution">
    <text evidence="1">The sequence shown here is derived from an EMBL/GenBank/DDBJ whole genome shotgun (WGS) entry which is preliminary data.</text>
</comment>
<gene>
    <name evidence="1" type="ORF">BC938DRAFT_482897</name>
</gene>
<protein>
    <submittedName>
        <fullName evidence="1">Uncharacterized protein</fullName>
    </submittedName>
</protein>
<proteinExistence type="predicted"/>
<dbReference type="EMBL" id="RBNJ01007994">
    <property type="protein sequence ID" value="RUS27668.1"/>
    <property type="molecule type" value="Genomic_DNA"/>
</dbReference>
<evidence type="ECO:0000313" key="1">
    <source>
        <dbReference type="EMBL" id="RUS27668.1"/>
    </source>
</evidence>
<keyword evidence="2" id="KW-1185">Reference proteome</keyword>
<evidence type="ECO:0000313" key="2">
    <source>
        <dbReference type="Proteomes" id="UP000274822"/>
    </source>
</evidence>
<name>A0A433QCZ2_9FUNG</name>
<dbReference type="AlphaFoldDB" id="A0A433QCZ2"/>
<reference evidence="1 2" key="1">
    <citation type="journal article" date="2018" name="New Phytol.">
        <title>Phylogenomics of Endogonaceae and evolution of mycorrhizas within Mucoromycota.</title>
        <authorList>
            <person name="Chang Y."/>
            <person name="Desiro A."/>
            <person name="Na H."/>
            <person name="Sandor L."/>
            <person name="Lipzen A."/>
            <person name="Clum A."/>
            <person name="Barry K."/>
            <person name="Grigoriev I.V."/>
            <person name="Martin F.M."/>
            <person name="Stajich J.E."/>
            <person name="Smith M.E."/>
            <person name="Bonito G."/>
            <person name="Spatafora J.W."/>
        </authorList>
    </citation>
    <scope>NUCLEOTIDE SEQUENCE [LARGE SCALE GENOMIC DNA]</scope>
    <source>
        <strain evidence="1 2">AD002</strain>
    </source>
</reference>
<accession>A0A433QCZ2</accession>
<dbReference type="Proteomes" id="UP000274822">
    <property type="component" value="Unassembled WGS sequence"/>
</dbReference>